<name>A0A7Z0A9I6_9MICO</name>
<proteinExistence type="predicted"/>
<evidence type="ECO:0000313" key="2">
    <source>
        <dbReference type="Proteomes" id="UP000539111"/>
    </source>
</evidence>
<dbReference type="InterPro" id="IPR038078">
    <property type="entry name" value="PhoU-like_sf"/>
</dbReference>
<evidence type="ECO:0000313" key="1">
    <source>
        <dbReference type="EMBL" id="NYI66045.1"/>
    </source>
</evidence>
<gene>
    <name evidence="1" type="ORF">BJY26_000351</name>
</gene>
<dbReference type="EMBL" id="JACBZP010000001">
    <property type="protein sequence ID" value="NYI66045.1"/>
    <property type="molecule type" value="Genomic_DNA"/>
</dbReference>
<dbReference type="InterPro" id="IPR052912">
    <property type="entry name" value="UPF0111_domain"/>
</dbReference>
<dbReference type="RefSeq" id="WP_179425150.1">
    <property type="nucleotide sequence ID" value="NZ_JACBZP010000001.1"/>
</dbReference>
<protein>
    <submittedName>
        <fullName evidence="1">Uncharacterized protein Yka (UPF0111/DUF47 family)</fullName>
    </submittedName>
</protein>
<sequence length="208" mass="22677">MRLRVVPQDKVFFDLLAALARLLADEQLVLAEMSGAAVDERDTILERVAGICTEADESMHGVLRALRENYITPLPREDIFELGEGLRHACRVMRSVAFALSADALEEPPAGTAQYLQLIGSQAELTVRMTTRLAAMRDLWEYHDEVSRLTLRGHGLYENIVAAARPGLGEAAGPIEVATLALAEALGRADDAFRGIARVVGRIAVKES</sequence>
<dbReference type="PANTHER" id="PTHR37298:SF1">
    <property type="entry name" value="UPF0111 PROTEIN YKAA"/>
    <property type="match status" value="1"/>
</dbReference>
<keyword evidence="2" id="KW-1185">Reference proteome</keyword>
<reference evidence="1 2" key="1">
    <citation type="submission" date="2020-07" db="EMBL/GenBank/DDBJ databases">
        <title>Sequencing the genomes of 1000 actinobacteria strains.</title>
        <authorList>
            <person name="Klenk H.-P."/>
        </authorList>
    </citation>
    <scope>NUCLEOTIDE SEQUENCE [LARGE SCALE GENOMIC DNA]</scope>
    <source>
        <strain evidence="1 2">DSM 26341</strain>
    </source>
</reference>
<dbReference type="AlphaFoldDB" id="A0A7Z0A9I6"/>
<dbReference type="Proteomes" id="UP000539111">
    <property type="component" value="Unassembled WGS sequence"/>
</dbReference>
<dbReference type="PANTHER" id="PTHR37298">
    <property type="entry name" value="UPF0111 PROTEIN YKAA"/>
    <property type="match status" value="1"/>
</dbReference>
<dbReference type="Gene3D" id="1.20.58.220">
    <property type="entry name" value="Phosphate transport system protein phou homolog 2, domain 2"/>
    <property type="match status" value="1"/>
</dbReference>
<organism evidence="1 2">
    <name type="scientific">Spelaeicoccus albus</name>
    <dbReference type="NCBI Taxonomy" id="1280376"/>
    <lineage>
        <taxon>Bacteria</taxon>
        <taxon>Bacillati</taxon>
        <taxon>Actinomycetota</taxon>
        <taxon>Actinomycetes</taxon>
        <taxon>Micrococcales</taxon>
        <taxon>Brevibacteriaceae</taxon>
        <taxon>Spelaeicoccus</taxon>
    </lineage>
</organism>
<comment type="caution">
    <text evidence="1">The sequence shown here is derived from an EMBL/GenBank/DDBJ whole genome shotgun (WGS) entry which is preliminary data.</text>
</comment>
<accession>A0A7Z0A9I6</accession>